<dbReference type="AlphaFoldDB" id="A0A391P0N9"/>
<feature type="chain" id="PRO_5017331626" description="Gram-positive cocci surface proteins LPxTG domain-containing protein" evidence="4">
    <location>
        <begin position="29"/>
        <end position="771"/>
    </location>
</feature>
<keyword evidence="3" id="KW-0812">Transmembrane</keyword>
<proteinExistence type="predicted"/>
<reference evidence="6" key="1">
    <citation type="submission" date="2018-09" db="EMBL/GenBank/DDBJ databases">
        <title>Draft Genome Sequence of Mediterraneibacter sp. KCTC 15684.</title>
        <authorList>
            <person name="Kim J.S."/>
            <person name="Han K.I."/>
            <person name="Suh M.K."/>
            <person name="Lee K.C."/>
            <person name="Eom M.K."/>
            <person name="Lee J.H."/>
            <person name="Park S.H."/>
            <person name="Kang S.W."/>
            <person name="Park J.E."/>
            <person name="Oh B.S."/>
            <person name="Yu S.Y."/>
            <person name="Choi S.H."/>
            <person name="Lee D.H."/>
            <person name="Yoon H."/>
            <person name="Kim B."/>
            <person name="Yang S.J."/>
            <person name="Lee J.S."/>
        </authorList>
    </citation>
    <scope>NUCLEOTIDE SEQUENCE [LARGE SCALE GENOMIC DNA]</scope>
    <source>
        <strain evidence="6">KCTC 15684</strain>
    </source>
</reference>
<evidence type="ECO:0000313" key="5">
    <source>
        <dbReference type="EMBL" id="GCA66797.1"/>
    </source>
</evidence>
<dbReference type="GO" id="GO:0030313">
    <property type="term" value="C:cell envelope"/>
    <property type="evidence" value="ECO:0007669"/>
    <property type="project" value="UniProtKB-SubCell"/>
</dbReference>
<dbReference type="Gene3D" id="2.60.40.4270">
    <property type="entry name" value="Listeria-Bacteroides repeat domain"/>
    <property type="match status" value="1"/>
</dbReference>
<protein>
    <recommendedName>
        <fullName evidence="7">Gram-positive cocci surface proteins LPxTG domain-containing protein</fullName>
    </recommendedName>
</protein>
<feature type="compositionally biased region" description="Basic and acidic residues" evidence="2">
    <location>
        <begin position="696"/>
        <end position="723"/>
    </location>
</feature>
<accession>A0A391P0N9</accession>
<feature type="region of interest" description="Disordered" evidence="2">
    <location>
        <begin position="32"/>
        <end position="61"/>
    </location>
</feature>
<dbReference type="Proteomes" id="UP000265643">
    <property type="component" value="Unassembled WGS sequence"/>
</dbReference>
<gene>
    <name evidence="5" type="ORF">KGMB01110_12330</name>
</gene>
<evidence type="ECO:0000256" key="3">
    <source>
        <dbReference type="SAM" id="Phobius"/>
    </source>
</evidence>
<feature type="region of interest" description="Disordered" evidence="2">
    <location>
        <begin position="696"/>
        <end position="737"/>
    </location>
</feature>
<feature type="transmembrane region" description="Helical" evidence="3">
    <location>
        <begin position="746"/>
        <end position="766"/>
    </location>
</feature>
<keyword evidence="3" id="KW-1133">Transmembrane helix</keyword>
<evidence type="ECO:0000313" key="6">
    <source>
        <dbReference type="Proteomes" id="UP000265643"/>
    </source>
</evidence>
<dbReference type="RefSeq" id="WP_119297853.1">
    <property type="nucleotide sequence ID" value="NZ_BHGK01000001.1"/>
</dbReference>
<dbReference type="EMBL" id="BHGK01000001">
    <property type="protein sequence ID" value="GCA66797.1"/>
    <property type="molecule type" value="Genomic_DNA"/>
</dbReference>
<evidence type="ECO:0000256" key="4">
    <source>
        <dbReference type="SAM" id="SignalP"/>
    </source>
</evidence>
<keyword evidence="6" id="KW-1185">Reference proteome</keyword>
<keyword evidence="4" id="KW-0732">Signal</keyword>
<dbReference type="NCBIfam" id="TIGR02543">
    <property type="entry name" value="List_Bact_rpt"/>
    <property type="match status" value="1"/>
</dbReference>
<evidence type="ECO:0008006" key="7">
    <source>
        <dbReference type="Google" id="ProtNLM"/>
    </source>
</evidence>
<dbReference type="InterPro" id="IPR013378">
    <property type="entry name" value="InlB-like_B-rpt"/>
</dbReference>
<dbReference type="InterPro" id="IPR042229">
    <property type="entry name" value="Listeria/Bacterioides_rpt_sf"/>
</dbReference>
<comment type="caution">
    <text evidence="5">The sequence shown here is derived from an EMBL/GenBank/DDBJ whole genome shotgun (WGS) entry which is preliminary data.</text>
</comment>
<comment type="subcellular location">
    <subcellularLocation>
        <location evidence="1">Cell envelope</location>
    </subcellularLocation>
</comment>
<evidence type="ECO:0000256" key="2">
    <source>
        <dbReference type="SAM" id="MobiDB-lite"/>
    </source>
</evidence>
<feature type="signal peptide" evidence="4">
    <location>
        <begin position="1"/>
        <end position="28"/>
    </location>
</feature>
<sequence length="771" mass="82633">MQKKKVKKFLALLLAVSMIAPAQMTVFAEDGEGADAQQTPTPVVEEVQDAEQTDKDAVEESASEVATEVQKQESQGQQEVQTASDPVAEVSGVGYATFREALAKAKASKATLTLKQDVEVSEVIIVEAGESLTLDLAGKTLTLKPAKEVGSDVISVENGTFKIESSVNGGKLNLMGGTSIGADGESAKVILESGTVESPEQDNANGRYGYGIAAYNDATLVVNGGEVISQNAALTGNNTTGNMNFQVHGGTLTAEQGPAIYMPGQVELTITDGVINGGISLRMGQVKISGGTINAITSGIDSPAEYYNYSGNAWFPDALYVFGGTYTSEDKTYGNSLNVEITGGTFNCTNGQGSAVGIYDLGKVSQSQNVSISGAAKFVTNAKDRKAYQVLSLADIGVTNPKPGYGAITGNVKTNITGGFFSTPVDVNHCGLEYLPAQSNEYADAPYTVAKPDQEEKATVSVGGNAVSNDKESVKETTEAAQKEADKLLEEVKKEDPKVISVDLEVSANVKDEAAVADDAKKIEEELDTKTEEVVKYLDVSVALRTTTIKDDVTKVEKKDLDETDTMIPITFSVPELGSKIVRIAHVHDGQVEFLDYVADYENNLVTVYMNKFSTLAVITSDTARVVFVTADEEQGSVYDVAEVKFGEKVSKPEDPEKEGYTFAGWYTEEELTNAYDFDQEVTEDMYLYAKWTKNEEPKKEDPKKDNDKKPSKDTGKNTDKKTQPAKKTQTVAAKTAAKTGDTSNVWMLSVVMLLAAGTVVGVMVYRKKQR</sequence>
<evidence type="ECO:0000256" key="1">
    <source>
        <dbReference type="ARBA" id="ARBA00004196"/>
    </source>
</evidence>
<dbReference type="Pfam" id="PF09479">
    <property type="entry name" value="Flg_new"/>
    <property type="match status" value="1"/>
</dbReference>
<feature type="compositionally biased region" description="Low complexity" evidence="2">
    <location>
        <begin position="726"/>
        <end position="737"/>
    </location>
</feature>
<keyword evidence="3" id="KW-0472">Membrane</keyword>
<name>A0A391P0N9_9FIRM</name>
<organism evidence="5 6">
    <name type="scientific">Mediterraneibacter butyricigenes</name>
    <dbReference type="NCBI Taxonomy" id="2316025"/>
    <lineage>
        <taxon>Bacteria</taxon>
        <taxon>Bacillati</taxon>
        <taxon>Bacillota</taxon>
        <taxon>Clostridia</taxon>
        <taxon>Lachnospirales</taxon>
        <taxon>Lachnospiraceae</taxon>
        <taxon>Mediterraneibacter</taxon>
    </lineage>
</organism>